<keyword evidence="4" id="KW-1185">Reference proteome</keyword>
<feature type="coiled-coil region" evidence="1">
    <location>
        <begin position="102"/>
        <end position="163"/>
    </location>
</feature>
<reference evidence="4" key="1">
    <citation type="submission" date="2024-07" db="EMBL/GenBank/DDBJ databases">
        <title>Two chromosome-level genome assemblies of Korean endemic species Abeliophyllum distichum and Forsythia ovata (Oleaceae).</title>
        <authorList>
            <person name="Jang H."/>
        </authorList>
    </citation>
    <scope>NUCLEOTIDE SEQUENCE [LARGE SCALE GENOMIC DNA]</scope>
</reference>
<name>A0ABD1VNJ3_9LAMI</name>
<evidence type="ECO:0000313" key="3">
    <source>
        <dbReference type="EMBL" id="KAL2537935.1"/>
    </source>
</evidence>
<dbReference type="EMBL" id="JBFOLJ010000005">
    <property type="protein sequence ID" value="KAL2537935.1"/>
    <property type="molecule type" value="Genomic_DNA"/>
</dbReference>
<organism evidence="3 4">
    <name type="scientific">Forsythia ovata</name>
    <dbReference type="NCBI Taxonomy" id="205694"/>
    <lineage>
        <taxon>Eukaryota</taxon>
        <taxon>Viridiplantae</taxon>
        <taxon>Streptophyta</taxon>
        <taxon>Embryophyta</taxon>
        <taxon>Tracheophyta</taxon>
        <taxon>Spermatophyta</taxon>
        <taxon>Magnoliopsida</taxon>
        <taxon>eudicotyledons</taxon>
        <taxon>Gunneridae</taxon>
        <taxon>Pentapetalae</taxon>
        <taxon>asterids</taxon>
        <taxon>lamiids</taxon>
        <taxon>Lamiales</taxon>
        <taxon>Oleaceae</taxon>
        <taxon>Forsythieae</taxon>
        <taxon>Forsythia</taxon>
    </lineage>
</organism>
<evidence type="ECO:0000313" key="4">
    <source>
        <dbReference type="Proteomes" id="UP001604277"/>
    </source>
</evidence>
<feature type="region of interest" description="Disordered" evidence="2">
    <location>
        <begin position="239"/>
        <end position="287"/>
    </location>
</feature>
<sequence>MNTELFQSRLEGLHASLVNSLPSFSSRAFALLFRTFNQTWKDFSTTMTVHKRSHLSKNHFARAFILMQDQNHLCEDHSTKTERYWPEVREYKKKFTDLSSTVERREAKVERTTNELEELRKNPKSGKLKADVCLLANDLTASRTRAQETKNKIQQEVEKKREEIKMFYVQQKSWEEDLAKKDEELGVLNAKVESQDLALVEMSAKAGKTELLDLIRDEHLDFNFDFLYEEGETAALALPSENDDTEAAMELSASEVPEKSTTSEASPSEVPPSHGADPIVFEKLQDL</sequence>
<gene>
    <name evidence="3" type="ORF">Fot_19326</name>
</gene>
<dbReference type="Proteomes" id="UP001604277">
    <property type="component" value="Unassembled WGS sequence"/>
</dbReference>
<keyword evidence="1" id="KW-0175">Coiled coil</keyword>
<comment type="caution">
    <text evidence="3">The sequence shown here is derived from an EMBL/GenBank/DDBJ whole genome shotgun (WGS) entry which is preliminary data.</text>
</comment>
<evidence type="ECO:0000256" key="2">
    <source>
        <dbReference type="SAM" id="MobiDB-lite"/>
    </source>
</evidence>
<proteinExistence type="predicted"/>
<evidence type="ECO:0000256" key="1">
    <source>
        <dbReference type="SAM" id="Coils"/>
    </source>
</evidence>
<protein>
    <submittedName>
        <fullName evidence="3">Uncharacterized protein</fullName>
    </submittedName>
</protein>
<accession>A0ABD1VNJ3</accession>
<dbReference type="AlphaFoldDB" id="A0ABD1VNJ3"/>